<reference evidence="2 3" key="1">
    <citation type="submission" date="2016-10" db="EMBL/GenBank/DDBJ databases">
        <authorList>
            <person name="de Groot N.N."/>
        </authorList>
    </citation>
    <scope>NUCLEOTIDE SEQUENCE [LARGE SCALE GENOMIC DNA]</scope>
    <source>
        <strain evidence="2 3">DSM 25947</strain>
    </source>
</reference>
<evidence type="ECO:0000256" key="1">
    <source>
        <dbReference type="SAM" id="MobiDB-lite"/>
    </source>
</evidence>
<feature type="compositionally biased region" description="Basic and acidic residues" evidence="1">
    <location>
        <begin position="1"/>
        <end position="16"/>
    </location>
</feature>
<sequence length="45" mass="5201">MRLNHREMEKTTAEHKKPLRNGKNQSGKLPNDSGAQKTTAKRKKR</sequence>
<evidence type="ECO:0000313" key="3">
    <source>
        <dbReference type="Proteomes" id="UP000181981"/>
    </source>
</evidence>
<gene>
    <name evidence="2" type="ORF">SAMN05444285_15011</name>
</gene>
<dbReference type="AlphaFoldDB" id="A0A1I0JPF6"/>
<proteinExistence type="predicted"/>
<feature type="compositionally biased region" description="Polar residues" evidence="1">
    <location>
        <begin position="22"/>
        <end position="38"/>
    </location>
</feature>
<accession>A0A1I0JPF6</accession>
<dbReference type="Proteomes" id="UP000181981">
    <property type="component" value="Unassembled WGS sequence"/>
</dbReference>
<protein>
    <submittedName>
        <fullName evidence="2">Uncharacterized protein</fullName>
    </submittedName>
</protein>
<dbReference type="EMBL" id="FOHT01000050">
    <property type="protein sequence ID" value="SEU12474.1"/>
    <property type="molecule type" value="Genomic_DNA"/>
</dbReference>
<organism evidence="2 3">
    <name type="scientific">Draconibacterium orientale</name>
    <dbReference type="NCBI Taxonomy" id="1168034"/>
    <lineage>
        <taxon>Bacteria</taxon>
        <taxon>Pseudomonadati</taxon>
        <taxon>Bacteroidota</taxon>
        <taxon>Bacteroidia</taxon>
        <taxon>Marinilabiliales</taxon>
        <taxon>Prolixibacteraceae</taxon>
        <taxon>Draconibacterium</taxon>
    </lineage>
</organism>
<evidence type="ECO:0000313" key="2">
    <source>
        <dbReference type="EMBL" id="SEU12474.1"/>
    </source>
</evidence>
<name>A0A1I0JPF6_9BACT</name>
<feature type="region of interest" description="Disordered" evidence="1">
    <location>
        <begin position="1"/>
        <end position="45"/>
    </location>
</feature>